<keyword evidence="3" id="KW-1185">Reference proteome</keyword>
<dbReference type="PANTHER" id="PTHR35392:SF5">
    <property type="entry name" value="ZN(2)-C6 FUNGAL-TYPE DOMAIN-CONTAINING PROTEIN"/>
    <property type="match status" value="1"/>
</dbReference>
<dbReference type="OrthoDB" id="4226666at2759"/>
<feature type="compositionally biased region" description="Polar residues" evidence="1">
    <location>
        <begin position="139"/>
        <end position="152"/>
    </location>
</feature>
<accession>A0A370TX53</accession>
<feature type="region of interest" description="Disordered" evidence="1">
    <location>
        <begin position="553"/>
        <end position="577"/>
    </location>
</feature>
<dbReference type="EMBL" id="NPIC01000001">
    <property type="protein sequence ID" value="RDL40099.1"/>
    <property type="molecule type" value="Genomic_DNA"/>
</dbReference>
<reference evidence="2 3" key="1">
    <citation type="journal article" date="2018" name="IMA Fungus">
        <title>IMA Genome-F 9: Draft genome sequence of Annulohypoxylon stygium, Aspergillus mulundensis, Berkeleyomyces basicola (syn. Thielaviopsis basicola), Ceratocystis smalleyi, two Cercospora beticola strains, Coleophoma cylindrospora, Fusarium fracticaudum, Phialophora cf. hyalina, and Morchella septimelata.</title>
        <authorList>
            <person name="Wingfield B.D."/>
            <person name="Bills G.F."/>
            <person name="Dong Y."/>
            <person name="Huang W."/>
            <person name="Nel W.J."/>
            <person name="Swalarsk-Parry B.S."/>
            <person name="Vaghefi N."/>
            <person name="Wilken P.M."/>
            <person name="An Z."/>
            <person name="de Beer Z.W."/>
            <person name="De Vos L."/>
            <person name="Chen L."/>
            <person name="Duong T.A."/>
            <person name="Gao Y."/>
            <person name="Hammerbacher A."/>
            <person name="Kikkert J.R."/>
            <person name="Li Y."/>
            <person name="Li H."/>
            <person name="Li K."/>
            <person name="Li Q."/>
            <person name="Liu X."/>
            <person name="Ma X."/>
            <person name="Naidoo K."/>
            <person name="Pethybridge S.J."/>
            <person name="Sun J."/>
            <person name="Steenkamp E.T."/>
            <person name="van der Nest M.A."/>
            <person name="van Wyk S."/>
            <person name="Wingfield M.J."/>
            <person name="Xiong C."/>
            <person name="Yue Q."/>
            <person name="Zhang X."/>
        </authorList>
    </citation>
    <scope>NUCLEOTIDE SEQUENCE [LARGE SCALE GENOMIC DNA]</scope>
    <source>
        <strain evidence="2 3">BP 5553</strain>
    </source>
</reference>
<protein>
    <submittedName>
        <fullName evidence="2">Uncharacterized protein</fullName>
    </submittedName>
</protein>
<dbReference type="AlphaFoldDB" id="A0A370TX53"/>
<dbReference type="InterPro" id="IPR052973">
    <property type="entry name" value="Fungal_sec-metab_reg_TF"/>
</dbReference>
<organism evidence="2 3">
    <name type="scientific">Venustampulla echinocandica</name>
    <dbReference type="NCBI Taxonomy" id="2656787"/>
    <lineage>
        <taxon>Eukaryota</taxon>
        <taxon>Fungi</taxon>
        <taxon>Dikarya</taxon>
        <taxon>Ascomycota</taxon>
        <taxon>Pezizomycotina</taxon>
        <taxon>Leotiomycetes</taxon>
        <taxon>Helotiales</taxon>
        <taxon>Pleuroascaceae</taxon>
        <taxon>Venustampulla</taxon>
    </lineage>
</organism>
<sequence>MQLATQPNGKRSAVDAFSTLGTFDFNPGGLQNQTSPHKRARLLSPPCYLTDECSWSTVTTDDQYQLSTTAAISFPCAPLVSFPGYYNPFEGKGDAACLLSTVSASASGRDVPSIRARPVQSSDTGKGTPIKKWDLEGSCSRQPSPSNSNKNTHGWAPRRRPRRRPFPGENASHLATTWGETTSSRGAENTISGRSQEQLTLVTASTPSVSSSGSMTDALEFYDYCNITSRRSSSALNLNFIEEQLKANCTGPGEKIAYHENDPSITEVDQECRATSIDFEISSTEPVMASNWLIHPADPSLSNIFDDSSVIEGPLEGIGSMSHDAKNTSSFQIPPADTFECFTDFTSASFDFLPPQKTTQQPPTHELEARGNLEREDNHLGTQGTQLKIFRPANSDRLTMGPPFQNNMGLGYADFWGVPSFDGWQVVERELPLSSMALSTLQAGPCNFPLLPAVPKEQPLERSSNPHSKKPPIDAAIRLLEAIQSHENFDESSAKEYSSLPLQNLRETPAVGKPLASSRFTIPDLNTSEKNESPLLVIVEDTNDTQQEVQEFLAKANQPSKARNSRSSNDSSTREVATTWQHTFVPKTHFTEAGRESPPKRTAQKLVGRTRPLSVDARTKAKEMRKIRSCLRCKVSKIACTQGEICEPCLKVQSPSFPNKICFRAHLKDYLNLFLPEQAVRPFQRASIDQLVGKNISGYGDNRFKVSLSSGPCYPPIQVTVGRFRTKDWCDPNFSAVKKIVSVDKSKKLRFVEFYSPPFGITDFNQDLEGKLTSHIQVIAKGERNYGEVLYGNTSGLTWDLYEADQLLRKALILYAMQFFMTKTIVLLREESEDALEHLSVPNELNMRRPNLRMINIQLKHVMLHLIRDAYAEVLEKLEKDLRPKELKLWAPTFCCILILCMCAEMVQVTSDHRVVCALDDMSKSRDGKDKNGNEASRDASFDICRKLDDLPIASAESSFHVIYKTIKLKDGPGPKREHGFNPIRDGLDAVRKAKLGADVEEFVGRIRDVVAKHSEYARAKRSNGYRH</sequence>
<dbReference type="PANTHER" id="PTHR35392">
    <property type="entry name" value="ZN(II)2CYS6 TRANSCRIPTION FACTOR (EUROFUNG)-RELATED-RELATED"/>
    <property type="match status" value="1"/>
</dbReference>
<evidence type="ECO:0000256" key="1">
    <source>
        <dbReference type="SAM" id="MobiDB-lite"/>
    </source>
</evidence>
<dbReference type="RefSeq" id="XP_031872755.1">
    <property type="nucleotide sequence ID" value="XM_032008701.1"/>
</dbReference>
<feature type="compositionally biased region" description="Polar residues" evidence="1">
    <location>
        <begin position="173"/>
        <end position="197"/>
    </location>
</feature>
<feature type="region of interest" description="Disordered" evidence="1">
    <location>
        <begin position="108"/>
        <end position="197"/>
    </location>
</feature>
<name>A0A370TX53_9HELO</name>
<dbReference type="GeneID" id="43592927"/>
<proteinExistence type="predicted"/>
<gene>
    <name evidence="2" type="ORF">BP5553_00078</name>
</gene>
<comment type="caution">
    <text evidence="2">The sequence shown here is derived from an EMBL/GenBank/DDBJ whole genome shotgun (WGS) entry which is preliminary data.</text>
</comment>
<evidence type="ECO:0000313" key="3">
    <source>
        <dbReference type="Proteomes" id="UP000254866"/>
    </source>
</evidence>
<feature type="compositionally biased region" description="Basic residues" evidence="1">
    <location>
        <begin position="156"/>
        <end position="165"/>
    </location>
</feature>
<dbReference type="Proteomes" id="UP000254866">
    <property type="component" value="Unassembled WGS sequence"/>
</dbReference>
<evidence type="ECO:0000313" key="2">
    <source>
        <dbReference type="EMBL" id="RDL40099.1"/>
    </source>
</evidence>